<dbReference type="AlphaFoldDB" id="A0A3N4PKV1"/>
<evidence type="ECO:0000313" key="3">
    <source>
        <dbReference type="Proteomes" id="UP000278351"/>
    </source>
</evidence>
<protein>
    <recommendedName>
        <fullName evidence="1">DUF5655 domain-containing protein</fullName>
    </recommendedName>
</protein>
<gene>
    <name evidence="2" type="ORF">EGT74_17575</name>
</gene>
<dbReference type="OrthoDB" id="9798761at2"/>
<keyword evidence="3" id="KW-1185">Reference proteome</keyword>
<dbReference type="EMBL" id="RPDH01000002">
    <property type="protein sequence ID" value="RPE08836.1"/>
    <property type="molecule type" value="Genomic_DNA"/>
</dbReference>
<evidence type="ECO:0000313" key="2">
    <source>
        <dbReference type="EMBL" id="RPE08836.1"/>
    </source>
</evidence>
<sequence>MKLFKRSTLTLSPLKEIPFKLEKEMQQLFENNLGLITNLRLIRSQFSIKNYRIDTLAFNEESSSFVIIEYKRDKNYSVIDQGVSYLKLMLEYRDAFMVEFNETQKKQLKRAEIDWTQSKVIFVSPSFTDFQIQASDFKDLAIELWEIKQFDNSLVAINPIKKSKASPSIKELQPNDNSEISKITREFKVYTEEDHLQGKSDDIIELYETYKNAIQNLGDGIIAEPKKLYITFTQNKLIADIVIQKNNLKLYINYKNGKLDDPKKISEKVHNKSKWGSGYYVLEITNTDNLEYIMSLVKQAL</sequence>
<proteinExistence type="predicted"/>
<evidence type="ECO:0000259" key="1">
    <source>
        <dbReference type="Pfam" id="PF18899"/>
    </source>
</evidence>
<dbReference type="InterPro" id="IPR011856">
    <property type="entry name" value="tRNA_endonuc-like_dom_sf"/>
</dbReference>
<name>A0A3N4PKV1_9BACT</name>
<dbReference type="RefSeq" id="WP_123847833.1">
    <property type="nucleotide sequence ID" value="NZ_RPDH01000002.1"/>
</dbReference>
<accession>A0A3N4PKV1</accession>
<dbReference type="Pfam" id="PF18899">
    <property type="entry name" value="DUF5655"/>
    <property type="match status" value="1"/>
</dbReference>
<feature type="domain" description="DUF5655" evidence="1">
    <location>
        <begin position="192"/>
        <end position="300"/>
    </location>
</feature>
<dbReference type="GO" id="GO:0003676">
    <property type="term" value="F:nucleic acid binding"/>
    <property type="evidence" value="ECO:0007669"/>
    <property type="project" value="InterPro"/>
</dbReference>
<organism evidence="2 3">
    <name type="scientific">Chitinophaga lutea</name>
    <dbReference type="NCBI Taxonomy" id="2488634"/>
    <lineage>
        <taxon>Bacteria</taxon>
        <taxon>Pseudomonadati</taxon>
        <taxon>Bacteroidota</taxon>
        <taxon>Chitinophagia</taxon>
        <taxon>Chitinophagales</taxon>
        <taxon>Chitinophagaceae</taxon>
        <taxon>Chitinophaga</taxon>
    </lineage>
</organism>
<reference evidence="2 3" key="1">
    <citation type="submission" date="2018-11" db="EMBL/GenBank/DDBJ databases">
        <title>Chitinophaga lutea sp.nov., isolate from arsenic contaminated soil.</title>
        <authorList>
            <person name="Zong Y."/>
        </authorList>
    </citation>
    <scope>NUCLEOTIDE SEQUENCE [LARGE SCALE GENOMIC DNA]</scope>
    <source>
        <strain evidence="2 3">ZY74</strain>
    </source>
</reference>
<comment type="caution">
    <text evidence="2">The sequence shown here is derived from an EMBL/GenBank/DDBJ whole genome shotgun (WGS) entry which is preliminary data.</text>
</comment>
<dbReference type="Proteomes" id="UP000278351">
    <property type="component" value="Unassembled WGS sequence"/>
</dbReference>
<dbReference type="Gene3D" id="3.40.1350.10">
    <property type="match status" value="1"/>
</dbReference>
<dbReference type="InterPro" id="IPR043714">
    <property type="entry name" value="DUF5655"/>
</dbReference>